<dbReference type="EMBL" id="JABUFE010000001">
    <property type="protein sequence ID" value="NSX53404.1"/>
    <property type="molecule type" value="Genomic_DNA"/>
</dbReference>
<evidence type="ECO:0008006" key="4">
    <source>
        <dbReference type="Google" id="ProtNLM"/>
    </source>
</evidence>
<gene>
    <name evidence="2" type="ORF">HRQ87_01160</name>
</gene>
<proteinExistence type="predicted"/>
<feature type="signal peptide" evidence="1">
    <location>
        <begin position="1"/>
        <end position="21"/>
    </location>
</feature>
<sequence>MKFYHYAVLATAICIAAPAVSQDIKFGDDSGEWTNDGECDDRRFFGSGMAEVLNWEDTGRDATDCKQQFDAGNIQLWNIERARAATQCSAINFGDNSGQYTDDGACDDRRFEGIGAAEIMNMEDVEKDANDCQRLCDFDLIYLRDY</sequence>
<comment type="caution">
    <text evidence="2">The sequence shown here is derived from an EMBL/GenBank/DDBJ whole genome shotgun (WGS) entry which is preliminary data.</text>
</comment>
<evidence type="ECO:0000256" key="1">
    <source>
        <dbReference type="SAM" id="SignalP"/>
    </source>
</evidence>
<name>A0ABX2IKL0_9RHOB</name>
<dbReference type="RefSeq" id="WP_174134519.1">
    <property type="nucleotide sequence ID" value="NZ_JABUFE010000001.1"/>
</dbReference>
<accession>A0ABX2IKL0</accession>
<feature type="chain" id="PRO_5047269192" description="Secreted protein" evidence="1">
    <location>
        <begin position="22"/>
        <end position="146"/>
    </location>
</feature>
<keyword evidence="3" id="KW-1185">Reference proteome</keyword>
<evidence type="ECO:0000313" key="2">
    <source>
        <dbReference type="EMBL" id="NSX53404.1"/>
    </source>
</evidence>
<protein>
    <recommendedName>
        <fullName evidence="4">Secreted protein</fullName>
    </recommendedName>
</protein>
<organism evidence="2 3">
    <name type="scientific">Parasulfitobacter algicola</name>
    <dbReference type="NCBI Taxonomy" id="2614809"/>
    <lineage>
        <taxon>Bacteria</taxon>
        <taxon>Pseudomonadati</taxon>
        <taxon>Pseudomonadota</taxon>
        <taxon>Alphaproteobacteria</taxon>
        <taxon>Rhodobacterales</taxon>
        <taxon>Roseobacteraceae</taxon>
        <taxon>Parasulfitobacter</taxon>
    </lineage>
</organism>
<evidence type="ECO:0000313" key="3">
    <source>
        <dbReference type="Proteomes" id="UP000777935"/>
    </source>
</evidence>
<keyword evidence="1" id="KW-0732">Signal</keyword>
<dbReference type="Proteomes" id="UP000777935">
    <property type="component" value="Unassembled WGS sequence"/>
</dbReference>
<reference evidence="2 3" key="1">
    <citation type="submission" date="2020-06" db="EMBL/GenBank/DDBJ databases">
        <title>Sulfitobacter algicola sp. nov., isolated from green algae.</title>
        <authorList>
            <person name="Wang C."/>
        </authorList>
    </citation>
    <scope>NUCLEOTIDE SEQUENCE [LARGE SCALE GENOMIC DNA]</scope>
    <source>
        <strain evidence="2 3">1151</strain>
    </source>
</reference>